<organism evidence="2 3">
    <name type="scientific">Bosea massiliensis</name>
    <dbReference type="NCBI Taxonomy" id="151419"/>
    <lineage>
        <taxon>Bacteria</taxon>
        <taxon>Pseudomonadati</taxon>
        <taxon>Pseudomonadota</taxon>
        <taxon>Alphaproteobacteria</taxon>
        <taxon>Hyphomicrobiales</taxon>
        <taxon>Boseaceae</taxon>
        <taxon>Bosea</taxon>
    </lineage>
</organism>
<feature type="domain" description="TniQ" evidence="1">
    <location>
        <begin position="12"/>
        <end position="145"/>
    </location>
</feature>
<dbReference type="EMBL" id="JBHSLU010000062">
    <property type="protein sequence ID" value="MFC5507074.1"/>
    <property type="molecule type" value="Genomic_DNA"/>
</dbReference>
<reference evidence="3" key="1">
    <citation type="journal article" date="2019" name="Int. J. Syst. Evol. Microbiol.">
        <title>The Global Catalogue of Microorganisms (GCM) 10K type strain sequencing project: providing services to taxonomists for standard genome sequencing and annotation.</title>
        <authorList>
            <consortium name="The Broad Institute Genomics Platform"/>
            <consortium name="The Broad Institute Genome Sequencing Center for Infectious Disease"/>
            <person name="Wu L."/>
            <person name="Ma J."/>
        </authorList>
    </citation>
    <scope>NUCLEOTIDE SEQUENCE [LARGE SCALE GENOMIC DNA]</scope>
    <source>
        <strain evidence="3">CCUG 43117</strain>
    </source>
</reference>
<dbReference type="Proteomes" id="UP001596060">
    <property type="component" value="Unassembled WGS sequence"/>
</dbReference>
<gene>
    <name evidence="2" type="ORF">ACFPN9_17695</name>
</gene>
<evidence type="ECO:0000259" key="1">
    <source>
        <dbReference type="Pfam" id="PF06527"/>
    </source>
</evidence>
<protein>
    <submittedName>
        <fullName evidence="2">TniQ family protein</fullName>
    </submittedName>
</protein>
<evidence type="ECO:0000313" key="3">
    <source>
        <dbReference type="Proteomes" id="UP001596060"/>
    </source>
</evidence>
<dbReference type="Pfam" id="PF06527">
    <property type="entry name" value="TniQ"/>
    <property type="match status" value="1"/>
</dbReference>
<sequence>MYDVSPLQNSLVLAPGETPASFVSRLAAMNRAASAREFSSDFLLSFKGVASGDEGELAKLAHLTGTNLDALVAFAPRKVSKEVFRLGREKISRRIAARQTVRICPACAQHDIQSNPYLPLDAAVAQRAIWLVGSIRTCEEHACSLITVSKSARNSLTHDFAHCSAEALEDIDRLFEHCAARPFSAFERYVSGRIWGDNAAGVALLDPLDIMGVDLICSWLGRFILVGPKGRPGGASDSEMYLAAQSGFEVLSTGAAAIRELIQTRHDQADFSDCLRPTDDRLLGHLYKFLDSEAGSRPQYEAIRRIMAAKLSELYPCTGKIARVLGITMERKKLYTLSDARLAYGLSRKTIKEYARIAGIGLTVKKNGQDVCYAIDAVAADKLFGTGHVLDAGTVERELGLNRWHLQNLCEARVISPVGGAFASGRTAFFRRNDIEKLANDLKARAKLVDQTPVGMVSVGEAAMRTGWSIGSIIEHVLGGKISATVVGDKRAYQALSVDPNQLREISTEPEGRLLNLREAARLVKIDDFALGKLATLGIVQVRDRRRSVTGRWQRTFEVSSLEAFQREYVTLSGICRKLRWHPQYALARVERSGAKPAFDLAIVRCRIYRRSELPELSAD</sequence>
<proteinExistence type="predicted"/>
<accession>A0ABW0P320</accession>
<comment type="caution">
    <text evidence="2">The sequence shown here is derived from an EMBL/GenBank/DDBJ whole genome shotgun (WGS) entry which is preliminary data.</text>
</comment>
<dbReference type="InterPro" id="IPR009492">
    <property type="entry name" value="TniQ"/>
</dbReference>
<dbReference type="RefSeq" id="WP_377817351.1">
    <property type="nucleotide sequence ID" value="NZ_JBHSLU010000062.1"/>
</dbReference>
<keyword evidence="3" id="KW-1185">Reference proteome</keyword>
<evidence type="ECO:0000313" key="2">
    <source>
        <dbReference type="EMBL" id="MFC5507074.1"/>
    </source>
</evidence>
<name>A0ABW0P320_9HYPH</name>